<dbReference type="PROSITE" id="PS51898">
    <property type="entry name" value="TYR_RECOMBINASE"/>
    <property type="match status" value="1"/>
</dbReference>
<dbReference type="InterPro" id="IPR053876">
    <property type="entry name" value="Phage_int_M"/>
</dbReference>
<evidence type="ECO:0000256" key="4">
    <source>
        <dbReference type="ARBA" id="ARBA00023172"/>
    </source>
</evidence>
<dbReference type="Gene3D" id="1.10.150.130">
    <property type="match status" value="1"/>
</dbReference>
<dbReference type="AlphaFoldDB" id="A0A1H1XMQ4"/>
<feature type="domain" description="Tyr recombinase" evidence="6">
    <location>
        <begin position="225"/>
        <end position="398"/>
    </location>
</feature>
<dbReference type="InterPro" id="IPR013762">
    <property type="entry name" value="Integrase-like_cat_sf"/>
</dbReference>
<dbReference type="InterPro" id="IPR050808">
    <property type="entry name" value="Phage_Integrase"/>
</dbReference>
<gene>
    <name evidence="8" type="ORF">SAMN05216271_3589</name>
</gene>
<dbReference type="InterPro" id="IPR038488">
    <property type="entry name" value="Integrase_DNA-bd_sf"/>
</dbReference>
<accession>A0A1H1XMQ4</accession>
<dbReference type="SUPFAM" id="SSF56349">
    <property type="entry name" value="DNA breaking-rejoining enzymes"/>
    <property type="match status" value="1"/>
</dbReference>
<evidence type="ECO:0000256" key="3">
    <source>
        <dbReference type="ARBA" id="ARBA00023125"/>
    </source>
</evidence>
<dbReference type="EMBL" id="LT629763">
    <property type="protein sequence ID" value="SDT10099.1"/>
    <property type="molecule type" value="Genomic_DNA"/>
</dbReference>
<dbReference type="Pfam" id="PF22022">
    <property type="entry name" value="Phage_int_M"/>
    <property type="match status" value="1"/>
</dbReference>
<dbReference type="GO" id="GO:0003677">
    <property type="term" value="F:DNA binding"/>
    <property type="evidence" value="ECO:0007669"/>
    <property type="project" value="UniProtKB-UniRule"/>
</dbReference>
<dbReference type="GO" id="GO:0015074">
    <property type="term" value="P:DNA integration"/>
    <property type="evidence" value="ECO:0007669"/>
    <property type="project" value="UniProtKB-KW"/>
</dbReference>
<dbReference type="PANTHER" id="PTHR30629">
    <property type="entry name" value="PROPHAGE INTEGRASE"/>
    <property type="match status" value="1"/>
</dbReference>
<evidence type="ECO:0000256" key="5">
    <source>
        <dbReference type="PROSITE-ProRule" id="PRU01248"/>
    </source>
</evidence>
<keyword evidence="3 5" id="KW-0238">DNA-binding</keyword>
<dbReference type="PANTHER" id="PTHR30629:SF2">
    <property type="entry name" value="PROPHAGE INTEGRASE INTS-RELATED"/>
    <property type="match status" value="1"/>
</dbReference>
<dbReference type="STRING" id="472181.SAMN05216271_3589"/>
<protein>
    <submittedName>
        <fullName evidence="8">Integrase</fullName>
    </submittedName>
</protein>
<evidence type="ECO:0000259" key="6">
    <source>
        <dbReference type="PROSITE" id="PS51898"/>
    </source>
</evidence>
<keyword evidence="4" id="KW-0233">DNA recombination</keyword>
<dbReference type="InterPro" id="IPR011010">
    <property type="entry name" value="DNA_brk_join_enz"/>
</dbReference>
<dbReference type="Pfam" id="PF00589">
    <property type="entry name" value="Phage_integrase"/>
    <property type="match status" value="1"/>
</dbReference>
<dbReference type="Gene3D" id="1.10.443.10">
    <property type="entry name" value="Intergrase catalytic core"/>
    <property type="match status" value="1"/>
</dbReference>
<dbReference type="InterPro" id="IPR025166">
    <property type="entry name" value="Integrase_DNA_bind_dom"/>
</dbReference>
<dbReference type="InterPro" id="IPR010998">
    <property type="entry name" value="Integrase_recombinase_N"/>
</dbReference>
<dbReference type="OrthoDB" id="9795573at2"/>
<dbReference type="PROSITE" id="PS51900">
    <property type="entry name" value="CB"/>
    <property type="match status" value="1"/>
</dbReference>
<reference evidence="9" key="1">
    <citation type="submission" date="2016-10" db="EMBL/GenBank/DDBJ databases">
        <authorList>
            <person name="Varghese N."/>
            <person name="Submissions S."/>
        </authorList>
    </citation>
    <scope>NUCLEOTIDE SEQUENCE [LARGE SCALE GENOMIC DNA]</scope>
    <source>
        <strain evidence="9">JCM 14963</strain>
    </source>
</reference>
<dbReference type="GO" id="GO:0006310">
    <property type="term" value="P:DNA recombination"/>
    <property type="evidence" value="ECO:0007669"/>
    <property type="project" value="UniProtKB-KW"/>
</dbReference>
<evidence type="ECO:0000259" key="7">
    <source>
        <dbReference type="PROSITE" id="PS51900"/>
    </source>
</evidence>
<evidence type="ECO:0000256" key="1">
    <source>
        <dbReference type="ARBA" id="ARBA00008857"/>
    </source>
</evidence>
<keyword evidence="2" id="KW-0229">DNA integration</keyword>
<feature type="domain" description="Core-binding (CB)" evidence="7">
    <location>
        <begin position="111"/>
        <end position="194"/>
    </location>
</feature>
<evidence type="ECO:0000313" key="8">
    <source>
        <dbReference type="EMBL" id="SDT10099.1"/>
    </source>
</evidence>
<dbReference type="Proteomes" id="UP000243413">
    <property type="component" value="Chromosome I"/>
</dbReference>
<dbReference type="InterPro" id="IPR002104">
    <property type="entry name" value="Integrase_catalytic"/>
</dbReference>
<dbReference type="CDD" id="cd00801">
    <property type="entry name" value="INT_P4_C"/>
    <property type="match status" value="1"/>
</dbReference>
<dbReference type="InterPro" id="IPR044068">
    <property type="entry name" value="CB"/>
</dbReference>
<dbReference type="Pfam" id="PF13356">
    <property type="entry name" value="Arm-DNA-bind_3"/>
    <property type="match status" value="1"/>
</dbReference>
<evidence type="ECO:0000313" key="9">
    <source>
        <dbReference type="Proteomes" id="UP000243413"/>
    </source>
</evidence>
<name>A0A1H1XMQ4_9GAMM</name>
<organism evidence="8 9">
    <name type="scientific">Halopseudomonas sabulinigri</name>
    <dbReference type="NCBI Taxonomy" id="472181"/>
    <lineage>
        <taxon>Bacteria</taxon>
        <taxon>Pseudomonadati</taxon>
        <taxon>Pseudomonadota</taxon>
        <taxon>Gammaproteobacteria</taxon>
        <taxon>Pseudomonadales</taxon>
        <taxon>Pseudomonadaceae</taxon>
        <taxon>Halopseudomonas</taxon>
    </lineage>
</organism>
<sequence>MPSKKIKANTARGISALLKEGKPGQHAAGNGLYLKVSAPGIGSWFFRYKIDGKTRRMGLGRAGIASISNKDPLTLADAGIAALEPRSQLSKGIDPLEHRKELQRKKETANATFDNLAADYIAAHRVGWKNAKHAQQWENTLKTYASPVIGKLSPSSISTAHVLEVLNKQDFWATKPETASRVRNRIELVLDAAKAKGLRDGENPARWRGHLDKLLPRREKVQAVKHHTALPYPELPAFMTLLAVAEDTTAKAMQMTILTACRTSEVLNATWDEIDISSKTWTIPASRMKARKEHRVPLTKAVITLLESLLRVEGNPYIFAGARQGRPLSNMAMLMGLRRMKRGDLTMHGFRSTFRDWAGECTPHPRDVCEQALAHSLGNAVEAAYRRGDLFEKRRALMADWAIYCTSKPANNVVPIQHAKA</sequence>
<comment type="similarity">
    <text evidence="1">Belongs to the 'phage' integrase family.</text>
</comment>
<proteinExistence type="inferred from homology"/>
<dbReference type="Gene3D" id="3.30.160.390">
    <property type="entry name" value="Integrase, DNA-binding domain"/>
    <property type="match status" value="1"/>
</dbReference>
<evidence type="ECO:0000256" key="2">
    <source>
        <dbReference type="ARBA" id="ARBA00022908"/>
    </source>
</evidence>